<feature type="compositionally biased region" description="Polar residues" evidence="3">
    <location>
        <begin position="247"/>
        <end position="274"/>
    </location>
</feature>
<keyword evidence="6" id="KW-1185">Reference proteome</keyword>
<dbReference type="PANTHER" id="PTHR46349">
    <property type="entry name" value="CINGULIN-LIKE PROTEIN 1-RELATED"/>
    <property type="match status" value="1"/>
</dbReference>
<feature type="compositionally biased region" description="Polar residues" evidence="3">
    <location>
        <begin position="208"/>
        <end position="235"/>
    </location>
</feature>
<dbReference type="GO" id="GO:0016459">
    <property type="term" value="C:myosin complex"/>
    <property type="evidence" value="ECO:0007669"/>
    <property type="project" value="InterPro"/>
</dbReference>
<dbReference type="Ensembl" id="ENSCSET00000030246.1">
    <property type="protein sequence ID" value="ENSCSEP00000029843.1"/>
    <property type="gene ID" value="ENSCSEG00000019127.1"/>
</dbReference>
<dbReference type="Gene3D" id="1.10.287.1490">
    <property type="match status" value="1"/>
</dbReference>
<dbReference type="Proteomes" id="UP000265120">
    <property type="component" value="Unassembled WGS sequence"/>
</dbReference>
<feature type="compositionally biased region" description="Polar residues" evidence="3">
    <location>
        <begin position="187"/>
        <end position="200"/>
    </location>
</feature>
<name>A0A3P8WQV7_CYNSE</name>
<protein>
    <submittedName>
        <fullName evidence="5">Cingulin like 1</fullName>
    </submittedName>
</protein>
<feature type="region of interest" description="Disordered" evidence="3">
    <location>
        <begin position="158"/>
        <end position="315"/>
    </location>
</feature>
<feature type="compositionally biased region" description="Low complexity" evidence="3">
    <location>
        <begin position="10"/>
        <end position="26"/>
    </location>
</feature>
<accession>A0A3P8WQV7</accession>
<feature type="compositionally biased region" description="Basic residues" evidence="3">
    <location>
        <begin position="365"/>
        <end position="377"/>
    </location>
</feature>
<feature type="region of interest" description="Disordered" evidence="3">
    <location>
        <begin position="1236"/>
        <end position="1275"/>
    </location>
</feature>
<dbReference type="AlphaFoldDB" id="A0A3P8WQV7"/>
<evidence type="ECO:0000313" key="5">
    <source>
        <dbReference type="Ensembl" id="ENSCSEP00000029843.1"/>
    </source>
</evidence>
<evidence type="ECO:0000256" key="2">
    <source>
        <dbReference type="SAM" id="Coils"/>
    </source>
</evidence>
<feature type="compositionally biased region" description="Basic and acidic residues" evidence="3">
    <location>
        <begin position="378"/>
        <end position="388"/>
    </location>
</feature>
<dbReference type="GO" id="GO:0150105">
    <property type="term" value="P:protein localization to cell-cell junction"/>
    <property type="evidence" value="ECO:0007669"/>
    <property type="project" value="TreeGrafter"/>
</dbReference>
<reference evidence="5" key="1">
    <citation type="submission" date="2025-08" db="UniProtKB">
        <authorList>
            <consortium name="Ensembl"/>
        </authorList>
    </citation>
    <scope>IDENTIFICATION</scope>
</reference>
<feature type="region of interest" description="Disordered" evidence="3">
    <location>
        <begin position="358"/>
        <end position="414"/>
    </location>
</feature>
<dbReference type="STRING" id="244447.ENSCSEP00000029843"/>
<reference evidence="5" key="2">
    <citation type="submission" date="2025-09" db="UniProtKB">
        <authorList>
            <consortium name="Ensembl"/>
        </authorList>
    </citation>
    <scope>IDENTIFICATION</scope>
</reference>
<feature type="compositionally biased region" description="Low complexity" evidence="3">
    <location>
        <begin position="169"/>
        <end position="186"/>
    </location>
</feature>
<feature type="compositionally biased region" description="Polar residues" evidence="3">
    <location>
        <begin position="467"/>
        <end position="481"/>
    </location>
</feature>
<dbReference type="GeneTree" id="ENSGT00940000154489"/>
<dbReference type="PANTHER" id="PTHR46349:SF2">
    <property type="entry name" value="CINGULIN-LIKE PROTEIN 1"/>
    <property type="match status" value="1"/>
</dbReference>
<evidence type="ECO:0000256" key="1">
    <source>
        <dbReference type="ARBA" id="ARBA00023054"/>
    </source>
</evidence>
<feature type="compositionally biased region" description="Polar residues" evidence="3">
    <location>
        <begin position="1266"/>
        <end position="1275"/>
    </location>
</feature>
<evidence type="ECO:0000313" key="6">
    <source>
        <dbReference type="Proteomes" id="UP000265120"/>
    </source>
</evidence>
<feature type="region of interest" description="Disordered" evidence="3">
    <location>
        <begin position="467"/>
        <end position="487"/>
    </location>
</feature>
<keyword evidence="1 2" id="KW-0175">Coiled coil</keyword>
<feature type="region of interest" description="Disordered" evidence="3">
    <location>
        <begin position="1"/>
        <end position="29"/>
    </location>
</feature>
<feature type="compositionally biased region" description="Basic and acidic residues" evidence="3">
    <location>
        <begin position="275"/>
        <end position="290"/>
    </location>
</feature>
<feature type="compositionally biased region" description="Polar residues" evidence="3">
    <location>
        <begin position="444"/>
        <end position="459"/>
    </location>
</feature>
<feature type="coiled-coil region" evidence="2">
    <location>
        <begin position="1052"/>
        <end position="1231"/>
    </location>
</feature>
<proteinExistence type="predicted"/>
<feature type="compositionally biased region" description="Low complexity" evidence="3">
    <location>
        <begin position="1252"/>
        <end position="1265"/>
    </location>
</feature>
<evidence type="ECO:0000259" key="4">
    <source>
        <dbReference type="Pfam" id="PF01576"/>
    </source>
</evidence>
<dbReference type="Pfam" id="PF01576">
    <property type="entry name" value="Myosin_tail_1"/>
    <property type="match status" value="1"/>
</dbReference>
<feature type="compositionally biased region" description="Polar residues" evidence="3">
    <location>
        <begin position="400"/>
        <end position="412"/>
    </location>
</feature>
<dbReference type="OMA" id="SEQNQVG"/>
<sequence>MESYRVTGISNNGQQQVCSQQSRSSRPIGNGAGTYGLSIRVQGIDGHPYVVLNNQDKGSYVDPNTNGYIDTDGSFIENYQDYDFRGAKEAGSTSPFRQYRSQTMLQYSNSQNGLLDSQGNKSSALLNFQKHPELLHPYDPETNALNIESFRSLPTRPSLKAETGNIHQSSFSKSSLPTTSLPRSSSVDQSQPHLTPQAEPSQPEARPQPQTAQPQSRPRLTNPNLHQSMPSSKPVHQSGPPVLPRCSTVSSPISDKSKTSCRSPTSVSSANSSLERAHHDPDVLPLRRSDSSGPVLQSVSRSRHSSSSSTSKTAEEMDSLYLDAINRHDNRRYIPFSPGSGRDIDTGSIPGVDELIEKFDGKDGSHHHRGRTGRRNRINPEDRKRSRSVDSGLGLRNVSGDMSSLSRRQGTSVEHVLRPSQLRLQKNVGSQDSWIMTVDGKMNSRPSSHVTSAPTSPHSTIAKGVSSIQGYRNPQNTSSLPFKSKESEDSASAVGKILVTTTTTSLSKRSSTTGQKSSGEADVQVKYVFAKQILFNYLKDGSNDTDETTKRKVNLVFEKIQTLKSRATAGAQGDKKILDHGAQARVLQERNAELEKEMLELKRKIEDEAKAERRTALGLKELQQELDRSMEECKQLKEKLAKTEAELQSTVEELFQVKMEREQYQTEIRDLQDQLSEMHDELDLAKKSADMMELKVEMQEVLLAKEEQEEVLRRRERELTALKGALKEEVAAHDQEVDKMKERYEKEIRQLQMSVEEAKQVITMVREKAEVEAAKGAVEGQAGRLTLEAERLRRRAQELENEVAKLNRIIDDAKLQERRFNDKTSRLEREKNQLEESLAEIKEQEEEMSRANRALTLRLEDVQRNLTKLSSEHKELEERFQEERTQKEQFKNMRNDIEDERRLLDRTVDKLQREMSGIVEASQSSTRELQEQIDIYREKNRQELTELQRLLKEREQELDKYLSAAQNLKEELSRRDEDLRQCKKDRDEAQLREKKLEIRVQDLEAQTENTAHTKDEKTRQIKLLEVNVDVTLSCSLIIVQLELDLEEEHQSGDQLMNRIDRSREQVEQMRNELLQERASRQDLECDKMALERQNKDLKGRVAHLEGSQKSSKEGLVTQLEERIQELEERLEGEERERANLQVANRRLDRKVKEMMMQVEEENNSLQDQKDQLNLRLKALKRQMDEAEEEIDRLEHGKKKLQRDLDEQQEVNEQLQSQLKALRSEIRRKSASAPLLTALDDDDDDDISTDGETYFSSTTSYKRSSSQDNILSTFTM</sequence>
<feature type="coiled-coil region" evidence="2">
    <location>
        <begin position="577"/>
        <end position="1006"/>
    </location>
</feature>
<dbReference type="GO" id="GO:0005923">
    <property type="term" value="C:bicellular tight junction"/>
    <property type="evidence" value="ECO:0007669"/>
    <property type="project" value="TreeGrafter"/>
</dbReference>
<dbReference type="CDD" id="cd22541">
    <property type="entry name" value="SP5_N"/>
    <property type="match status" value="1"/>
</dbReference>
<dbReference type="FunCoup" id="A0A3P8WQV7">
    <property type="interactions" value="470"/>
</dbReference>
<organism evidence="5 6">
    <name type="scientific">Cynoglossus semilaevis</name>
    <name type="common">Tongue sole</name>
    <dbReference type="NCBI Taxonomy" id="244447"/>
    <lineage>
        <taxon>Eukaryota</taxon>
        <taxon>Metazoa</taxon>
        <taxon>Chordata</taxon>
        <taxon>Craniata</taxon>
        <taxon>Vertebrata</taxon>
        <taxon>Euteleostomi</taxon>
        <taxon>Actinopterygii</taxon>
        <taxon>Neopterygii</taxon>
        <taxon>Teleostei</taxon>
        <taxon>Neoteleostei</taxon>
        <taxon>Acanthomorphata</taxon>
        <taxon>Carangaria</taxon>
        <taxon>Pleuronectiformes</taxon>
        <taxon>Pleuronectoidei</taxon>
        <taxon>Cynoglossidae</taxon>
        <taxon>Cynoglossinae</taxon>
        <taxon>Cynoglossus</taxon>
    </lineage>
</organism>
<feature type="region of interest" description="Disordered" evidence="3">
    <location>
        <begin position="442"/>
        <end position="461"/>
    </location>
</feature>
<dbReference type="InterPro" id="IPR002928">
    <property type="entry name" value="Myosin_tail"/>
</dbReference>
<dbReference type="InParanoid" id="A0A3P8WQV7"/>
<feature type="domain" description="Myosin tail" evidence="4">
    <location>
        <begin position="1038"/>
        <end position="1224"/>
    </location>
</feature>
<evidence type="ECO:0000256" key="3">
    <source>
        <dbReference type="SAM" id="MobiDB-lite"/>
    </source>
</evidence>
<feature type="compositionally biased region" description="Acidic residues" evidence="3">
    <location>
        <begin position="1238"/>
        <end position="1248"/>
    </location>
</feature>